<protein>
    <submittedName>
        <fullName evidence="2">Uncharacterized protein YjdB</fullName>
    </submittedName>
</protein>
<dbReference type="Proteomes" id="UP000557307">
    <property type="component" value="Unassembled WGS sequence"/>
</dbReference>
<dbReference type="RefSeq" id="WP_184174462.1">
    <property type="nucleotide sequence ID" value="NZ_JACHGF010000003.1"/>
</dbReference>
<comment type="caution">
    <text evidence="2">The sequence shown here is derived from an EMBL/GenBank/DDBJ whole genome shotgun (WGS) entry which is preliminary data.</text>
</comment>
<dbReference type="EMBL" id="JACHGF010000003">
    <property type="protein sequence ID" value="MBB5284532.1"/>
    <property type="molecule type" value="Genomic_DNA"/>
</dbReference>
<proteinExistence type="predicted"/>
<gene>
    <name evidence="2" type="ORF">HNQ92_002675</name>
</gene>
<evidence type="ECO:0000313" key="3">
    <source>
        <dbReference type="Proteomes" id="UP000557307"/>
    </source>
</evidence>
<evidence type="ECO:0000256" key="1">
    <source>
        <dbReference type="SAM" id="SignalP"/>
    </source>
</evidence>
<keyword evidence="1" id="KW-0732">Signal</keyword>
<reference evidence="2 3" key="1">
    <citation type="submission" date="2020-08" db="EMBL/GenBank/DDBJ databases">
        <title>Genomic Encyclopedia of Type Strains, Phase IV (KMG-IV): sequencing the most valuable type-strain genomes for metagenomic binning, comparative biology and taxonomic classification.</title>
        <authorList>
            <person name="Goeker M."/>
        </authorList>
    </citation>
    <scope>NUCLEOTIDE SEQUENCE [LARGE SCALE GENOMIC DNA]</scope>
    <source>
        <strain evidence="2 3">DSM 105074</strain>
    </source>
</reference>
<organism evidence="2 3">
    <name type="scientific">Rhabdobacter roseus</name>
    <dbReference type="NCBI Taxonomy" id="1655419"/>
    <lineage>
        <taxon>Bacteria</taxon>
        <taxon>Pseudomonadati</taxon>
        <taxon>Bacteroidota</taxon>
        <taxon>Cytophagia</taxon>
        <taxon>Cytophagales</taxon>
        <taxon>Cytophagaceae</taxon>
        <taxon>Rhabdobacter</taxon>
    </lineage>
</organism>
<accession>A0A840TSI5</accession>
<dbReference type="Gene3D" id="3.10.450.360">
    <property type="match status" value="1"/>
</dbReference>
<evidence type="ECO:0000313" key="2">
    <source>
        <dbReference type="EMBL" id="MBB5284532.1"/>
    </source>
</evidence>
<feature type="chain" id="PRO_5032536798" evidence="1">
    <location>
        <begin position="18"/>
        <end position="105"/>
    </location>
</feature>
<name>A0A840TSI5_9BACT</name>
<sequence length="105" mass="11345">MKKLVISAIALALTAFATVDASTTINPATEVATVQQLDQEKVAVKPEDLPDAVKRTLSADPYTGWEVSQAFLVTGENNAQHYEVELKRGEETATAKLDQDGNKVE</sequence>
<feature type="signal peptide" evidence="1">
    <location>
        <begin position="1"/>
        <end position="17"/>
    </location>
</feature>
<dbReference type="AlphaFoldDB" id="A0A840TSI5"/>
<keyword evidence="3" id="KW-1185">Reference proteome</keyword>